<evidence type="ECO:0000256" key="8">
    <source>
        <dbReference type="PROSITE-ProRule" id="PRU00108"/>
    </source>
</evidence>
<dbReference type="PROSITE" id="PS50071">
    <property type="entry name" value="HOMEOBOX_2"/>
    <property type="match status" value="1"/>
</dbReference>
<dbReference type="GO" id="GO:0003677">
    <property type="term" value="F:DNA binding"/>
    <property type="evidence" value="ECO:0007669"/>
    <property type="project" value="UniProtKB-UniRule"/>
</dbReference>
<organism evidence="12 13">
    <name type="scientific">Lactuca saligna</name>
    <name type="common">Willowleaf lettuce</name>
    <dbReference type="NCBI Taxonomy" id="75948"/>
    <lineage>
        <taxon>Eukaryota</taxon>
        <taxon>Viridiplantae</taxon>
        <taxon>Streptophyta</taxon>
        <taxon>Embryophyta</taxon>
        <taxon>Tracheophyta</taxon>
        <taxon>Spermatophyta</taxon>
        <taxon>Magnoliopsida</taxon>
        <taxon>eudicotyledons</taxon>
        <taxon>Gunneridae</taxon>
        <taxon>Pentapetalae</taxon>
        <taxon>asterids</taxon>
        <taxon>campanulids</taxon>
        <taxon>Asterales</taxon>
        <taxon>Asteraceae</taxon>
        <taxon>Cichorioideae</taxon>
        <taxon>Cichorieae</taxon>
        <taxon>Lactucinae</taxon>
        <taxon>Lactuca</taxon>
    </lineage>
</organism>
<keyword evidence="5 8" id="KW-0371">Homeobox</keyword>
<dbReference type="Gene3D" id="1.10.10.60">
    <property type="entry name" value="Homeodomain-like"/>
    <property type="match status" value="1"/>
</dbReference>
<feature type="compositionally biased region" description="Low complexity" evidence="10">
    <location>
        <begin position="586"/>
        <end position="599"/>
    </location>
</feature>
<dbReference type="Proteomes" id="UP001177003">
    <property type="component" value="Chromosome 6"/>
</dbReference>
<name>A0AA35ZCQ0_LACSI</name>
<evidence type="ECO:0000256" key="1">
    <source>
        <dbReference type="ARBA" id="ARBA00004123"/>
    </source>
</evidence>
<comment type="similarity">
    <text evidence="2">Belongs to the TALE/BELL homeobox family.</text>
</comment>
<dbReference type="InterPro" id="IPR006563">
    <property type="entry name" value="POX_dom"/>
</dbReference>
<dbReference type="Pfam" id="PF07526">
    <property type="entry name" value="POX"/>
    <property type="match status" value="1"/>
</dbReference>
<dbReference type="InterPro" id="IPR009057">
    <property type="entry name" value="Homeodomain-like_sf"/>
</dbReference>
<dbReference type="InterPro" id="IPR050224">
    <property type="entry name" value="TALE_homeobox"/>
</dbReference>
<evidence type="ECO:0000256" key="6">
    <source>
        <dbReference type="ARBA" id="ARBA00023163"/>
    </source>
</evidence>
<feature type="DNA-binding region" description="Homeobox" evidence="8">
    <location>
        <begin position="453"/>
        <end position="515"/>
    </location>
</feature>
<evidence type="ECO:0000313" key="13">
    <source>
        <dbReference type="Proteomes" id="UP001177003"/>
    </source>
</evidence>
<keyword evidence="6" id="KW-0804">Transcription</keyword>
<gene>
    <name evidence="12" type="ORF">LSALG_LOCUS28954</name>
</gene>
<keyword evidence="13" id="KW-1185">Reference proteome</keyword>
<feature type="domain" description="Homeobox" evidence="11">
    <location>
        <begin position="451"/>
        <end position="514"/>
    </location>
</feature>
<feature type="region of interest" description="Disordered" evidence="10">
    <location>
        <begin position="296"/>
        <end position="328"/>
    </location>
</feature>
<comment type="subcellular location">
    <subcellularLocation>
        <location evidence="1 8">Nucleus</location>
    </subcellularLocation>
</comment>
<evidence type="ECO:0000256" key="9">
    <source>
        <dbReference type="SAM" id="Coils"/>
    </source>
</evidence>
<dbReference type="AlphaFoldDB" id="A0AA35ZCQ0"/>
<dbReference type="SMART" id="SM00389">
    <property type="entry name" value="HOX"/>
    <property type="match status" value="1"/>
</dbReference>
<feature type="compositionally biased region" description="Low complexity" evidence="10">
    <location>
        <begin position="110"/>
        <end position="121"/>
    </location>
</feature>
<evidence type="ECO:0000313" key="12">
    <source>
        <dbReference type="EMBL" id="CAI9289729.1"/>
    </source>
</evidence>
<evidence type="ECO:0000256" key="5">
    <source>
        <dbReference type="ARBA" id="ARBA00023155"/>
    </source>
</evidence>
<reference evidence="12" key="1">
    <citation type="submission" date="2023-04" db="EMBL/GenBank/DDBJ databases">
        <authorList>
            <person name="Vijverberg K."/>
            <person name="Xiong W."/>
            <person name="Schranz E."/>
        </authorList>
    </citation>
    <scope>NUCLEOTIDE SEQUENCE</scope>
</reference>
<keyword evidence="3" id="KW-0805">Transcription regulation</keyword>
<dbReference type="InterPro" id="IPR008422">
    <property type="entry name" value="KN_HD"/>
</dbReference>
<dbReference type="InterPro" id="IPR001356">
    <property type="entry name" value="HD"/>
</dbReference>
<keyword evidence="7 8" id="KW-0539">Nucleus</keyword>
<dbReference type="GO" id="GO:0006355">
    <property type="term" value="P:regulation of DNA-templated transcription"/>
    <property type="evidence" value="ECO:0007669"/>
    <property type="project" value="InterPro"/>
</dbReference>
<dbReference type="GO" id="GO:0005634">
    <property type="term" value="C:nucleus"/>
    <property type="evidence" value="ECO:0007669"/>
    <property type="project" value="UniProtKB-SubCell"/>
</dbReference>
<feature type="region of interest" description="Disordered" evidence="10">
    <location>
        <begin position="104"/>
        <end position="165"/>
    </location>
</feature>
<keyword evidence="4 8" id="KW-0238">DNA-binding</keyword>
<accession>A0AA35ZCQ0</accession>
<feature type="coiled-coil region" evidence="9">
    <location>
        <begin position="333"/>
        <end position="360"/>
    </location>
</feature>
<dbReference type="FunFam" id="1.10.10.60:FF:000117">
    <property type="entry name" value="BEL1-like homeodomain protein 9"/>
    <property type="match status" value="1"/>
</dbReference>
<dbReference type="PANTHER" id="PTHR11850">
    <property type="entry name" value="HOMEOBOX PROTEIN TRANSCRIPTION FACTORS"/>
    <property type="match status" value="1"/>
</dbReference>
<protein>
    <recommendedName>
        <fullName evidence="11">Homeobox domain-containing protein</fullName>
    </recommendedName>
</protein>
<dbReference type="SUPFAM" id="SSF46689">
    <property type="entry name" value="Homeodomain-like"/>
    <property type="match status" value="1"/>
</dbReference>
<dbReference type="Pfam" id="PF05920">
    <property type="entry name" value="Homeobox_KN"/>
    <property type="match status" value="1"/>
</dbReference>
<evidence type="ECO:0000256" key="4">
    <source>
        <dbReference type="ARBA" id="ARBA00023125"/>
    </source>
</evidence>
<evidence type="ECO:0000256" key="10">
    <source>
        <dbReference type="SAM" id="MobiDB-lite"/>
    </source>
</evidence>
<evidence type="ECO:0000256" key="2">
    <source>
        <dbReference type="ARBA" id="ARBA00006454"/>
    </source>
</evidence>
<proteinExistence type="inferred from homology"/>
<feature type="region of interest" description="Disordered" evidence="10">
    <location>
        <begin position="622"/>
        <end position="647"/>
    </location>
</feature>
<evidence type="ECO:0000259" key="11">
    <source>
        <dbReference type="PROSITE" id="PS50071"/>
    </source>
</evidence>
<evidence type="ECO:0000256" key="3">
    <source>
        <dbReference type="ARBA" id="ARBA00023015"/>
    </source>
</evidence>
<sequence length="752" mass="82879">MPQEIDVSDFETKYKQFSQQLLDDDDDFEATRANSSYLHNYPLFRFALIIVRENSSSFVLHAVAYGLKKPDRRNSNKETYINIDGDILQWKFRNSRWRRPQPGNFVFLDSNHPGNNPVNNHNHNHHHHHHISQTPPPQPPPTSGQTQQFVGIPLSASPPSSVHSQHDVSSLHAFIPRAQYMYNPVEMVAAPPREVTPFQQGLSLTLSSQQSRYGSQAARVTSISPTGDDGRAVVVVGGGGGGGGSTSSASGISNNGVHNMLLNSKYLKATQEILEEVVNVGKGVLKNSDQLTKNLKTPVIGDGGSSSPVTGEGIRDESGSKSGGGAELTTAERQEIQMKKAKLVNMLDEVEQRYRQYHHQMQIVISWFEQAAGIGSARTYTALALQTISKQFRCLKDAIMGQIKAASRSLGEDDSLGGGGGKAEGGGSRLKFVDNQLRQQRALQQLGMIQHNAWRPQRGLPERSVSVLRAWLFEHFLHPYPKDSDKHMLAKQTGLTRSQVSNWFINARVRLWKPMVEEMYLEEVKEQEQNGSDNNKTNKNEQNEENSSSKNEKSVSPETSNRGGIGFHSTKQENLNSFNPPPPMAVPATVSTSPTTTTTRINFQNPSGFSLIGSLEMEGITQFSPKKPRNNDRNQDSDAGFTLTGGNPTDFMGGLGGYPIGEIGRFTTDQFQQQYSGNGVSLTLGLPHCENLSHHSFLPNQNIQLGRGAELEENEFGAMNPSSSSHSAAMYESMNIQSRKRFAAQPLPDFVA</sequence>
<feature type="compositionally biased region" description="Basic residues" evidence="10">
    <location>
        <begin position="122"/>
        <end position="131"/>
    </location>
</feature>
<dbReference type="EMBL" id="OX465082">
    <property type="protein sequence ID" value="CAI9289729.1"/>
    <property type="molecule type" value="Genomic_DNA"/>
</dbReference>
<dbReference type="SMART" id="SM00574">
    <property type="entry name" value="POX"/>
    <property type="match status" value="1"/>
</dbReference>
<dbReference type="CDD" id="cd00086">
    <property type="entry name" value="homeodomain"/>
    <property type="match status" value="1"/>
</dbReference>
<evidence type="ECO:0000256" key="7">
    <source>
        <dbReference type="ARBA" id="ARBA00023242"/>
    </source>
</evidence>
<keyword evidence="9" id="KW-0175">Coiled coil</keyword>
<feature type="region of interest" description="Disordered" evidence="10">
    <location>
        <begin position="525"/>
        <end position="607"/>
    </location>
</feature>